<evidence type="ECO:0000256" key="1">
    <source>
        <dbReference type="SAM" id="MobiDB-lite"/>
    </source>
</evidence>
<feature type="region of interest" description="Disordered" evidence="1">
    <location>
        <begin position="626"/>
        <end position="646"/>
    </location>
</feature>
<accession>A0A1G7SGS1</accession>
<reference evidence="3 4" key="1">
    <citation type="submission" date="2016-10" db="EMBL/GenBank/DDBJ databases">
        <authorList>
            <person name="de Groot N.N."/>
        </authorList>
    </citation>
    <scope>NUCLEOTIDE SEQUENCE [LARGE SCALE GENOMIC DNA]</scope>
    <source>
        <strain evidence="3 4">CPCC 201354</strain>
    </source>
</reference>
<dbReference type="Gene3D" id="3.40.50.720">
    <property type="entry name" value="NAD(P)-binding Rossmann-like Domain"/>
    <property type="match status" value="1"/>
</dbReference>
<dbReference type="Gene3D" id="3.30.40.250">
    <property type="match status" value="1"/>
</dbReference>
<feature type="compositionally biased region" description="Basic and acidic residues" evidence="1">
    <location>
        <begin position="627"/>
        <end position="646"/>
    </location>
</feature>
<sequence length="732" mass="80150">MITEEGIVRLAPGVRIHVVDDENGFMETPDSVVRLRGTRLRVLQDIVLPRLDGSLRGRELLAELACAMPETDARELLAGLGSQGLLVDTPAPAPGVPPPARVAVCGDEHLARHLVKALERTEAVSAHYVGEPDRVEDLVESPAALAAVATASLFDPWANRVNRLFVENGRPCLFFGVVRKGTAFAGPLWTPDRVGPCYECLRTRVFSNLPQGQTFRSYTDFLAETQARAVPHEMPAWAAAGLSGVVGERLAGWAADPAGDAADRLDWLEEDYRKAAGRHLFPVPTCGVCRASQRPCEPIAELKDAEDERVGIVHAASVRKADSGPPIYLSGSTSADLSLIKQPMRVTKNGGAAFGKKDAVNATIGESLERYAAALYRKEDLVLSTWADLAEEAVPPDAFGLFSDEQYRSEGFAFTAFTPDTPVRWTRAVRWSDGAQVWVPASQVYMHYRRTRGEAVIGPSISTGLAAAPTFRAAVLSGLLEVLERDALAVSWLHRLPPRPVPQERIEESSEVAYHLRKAGNCRVRFYDLSLEHSPVVVAAVIDHRGGGDHVMSFGSACRVTATAALEKAFLEATQGLTYVRRLLRQYQDWDMGGDFDTVDEFNKHAILYTRHPHLREAAGYLVHPSGEPERWRSERVRPEDPGKPVDLDDLDDLDGLVRELDAAGYPVYVVDVTTPDVMQLGVRVVRVLVPGLQHLSGMHRYRMLGTPRLHTVAAGLGHDTVPNNPFPHPLP</sequence>
<protein>
    <submittedName>
        <fullName evidence="3">Bacteriocin biosynthesis cyclodehydratase domain-containing protein</fullName>
    </submittedName>
</protein>
<feature type="domain" description="YcaO" evidence="2">
    <location>
        <begin position="351"/>
        <end position="732"/>
    </location>
</feature>
<dbReference type="OrthoDB" id="2379922at2"/>
<dbReference type="PANTHER" id="PTHR37809:SF1">
    <property type="entry name" value="RIBOSOMAL PROTEIN S12 METHYLTHIOTRANSFERASE ACCESSORY FACTOR YCAO"/>
    <property type="match status" value="1"/>
</dbReference>
<name>A0A1G7SGS1_9ACTN</name>
<evidence type="ECO:0000313" key="3">
    <source>
        <dbReference type="EMBL" id="SDG22104.1"/>
    </source>
</evidence>
<evidence type="ECO:0000313" key="4">
    <source>
        <dbReference type="Proteomes" id="UP000198923"/>
    </source>
</evidence>
<evidence type="ECO:0000259" key="2">
    <source>
        <dbReference type="PROSITE" id="PS51664"/>
    </source>
</evidence>
<dbReference type="InterPro" id="IPR027624">
    <property type="entry name" value="TOMM_cyclo_SagD"/>
</dbReference>
<dbReference type="AlphaFoldDB" id="A0A1G7SGS1"/>
<keyword evidence="4" id="KW-1185">Reference proteome</keyword>
<dbReference type="EMBL" id="FNCN01000002">
    <property type="protein sequence ID" value="SDG22104.1"/>
    <property type="molecule type" value="Genomic_DNA"/>
</dbReference>
<dbReference type="Pfam" id="PF02624">
    <property type="entry name" value="YcaO"/>
    <property type="match status" value="1"/>
</dbReference>
<dbReference type="NCBIfam" id="TIGR03604">
    <property type="entry name" value="TOMM_cyclo_SagD"/>
    <property type="match status" value="1"/>
</dbReference>
<dbReference type="Gene3D" id="3.30.160.660">
    <property type="match status" value="1"/>
</dbReference>
<proteinExistence type="predicted"/>
<dbReference type="PANTHER" id="PTHR37809">
    <property type="entry name" value="RIBOSOMAL PROTEIN S12 METHYLTHIOTRANSFERASE ACCESSORY FACTOR YCAO"/>
    <property type="match status" value="1"/>
</dbReference>
<dbReference type="RefSeq" id="WP_093168020.1">
    <property type="nucleotide sequence ID" value="NZ_FNCN01000002.1"/>
</dbReference>
<dbReference type="PROSITE" id="PS51664">
    <property type="entry name" value="YCAO"/>
    <property type="match status" value="1"/>
</dbReference>
<dbReference type="InterPro" id="IPR003776">
    <property type="entry name" value="YcaO-like_dom"/>
</dbReference>
<dbReference type="Proteomes" id="UP000198923">
    <property type="component" value="Unassembled WGS sequence"/>
</dbReference>
<dbReference type="STRING" id="504805.SAMN05421505_102299"/>
<dbReference type="Gene3D" id="3.90.930.60">
    <property type="match status" value="1"/>
</dbReference>
<gene>
    <name evidence="3" type="ORF">SAMN05421505_102299</name>
</gene>
<dbReference type="Gene3D" id="3.30.1330.230">
    <property type="match status" value="1"/>
</dbReference>
<organism evidence="3 4">
    <name type="scientific">Sinosporangium album</name>
    <dbReference type="NCBI Taxonomy" id="504805"/>
    <lineage>
        <taxon>Bacteria</taxon>
        <taxon>Bacillati</taxon>
        <taxon>Actinomycetota</taxon>
        <taxon>Actinomycetes</taxon>
        <taxon>Streptosporangiales</taxon>
        <taxon>Streptosporangiaceae</taxon>
        <taxon>Sinosporangium</taxon>
    </lineage>
</organism>